<feature type="region of interest" description="Disordered" evidence="1">
    <location>
        <begin position="133"/>
        <end position="152"/>
    </location>
</feature>
<dbReference type="Proteomes" id="UP000652761">
    <property type="component" value="Unassembled WGS sequence"/>
</dbReference>
<keyword evidence="4" id="KW-1185">Reference proteome</keyword>
<protein>
    <recommendedName>
        <fullName evidence="5">Phytocyanin domain-containing protein</fullName>
    </recommendedName>
</protein>
<proteinExistence type="predicted"/>
<sequence>MATSACSSSSLALLMVVMAYAATGALAVTYSVGDNQQWTTIPQNPTAYTDWASRQRFVVGDTLVGPWPDSEISGPTPGFRSRRAAAAPDAHGFPAITFRPGPPPSVGSSRWSKVSVDAARWLLPTFEAPIPNRHSDQVGLGPDSEISGPTPGFRSRRAAANRLSELVEKTQVSRNSESGVRTATSRRITRLPYGAVVLSRFFSAVEVIGTACEAPIPNRYSDPVSPGLGSEISGTMPGFHSRRAATAPDAHGFRQDFG</sequence>
<feature type="chain" id="PRO_5032912365" description="Phytocyanin domain-containing protein" evidence="2">
    <location>
        <begin position="28"/>
        <end position="258"/>
    </location>
</feature>
<accession>A0A843WNP6</accession>
<gene>
    <name evidence="3" type="ORF">Taro_042136</name>
</gene>
<keyword evidence="2" id="KW-0732">Signal</keyword>
<name>A0A843WNP6_COLES</name>
<dbReference type="EMBL" id="NMUH01004330">
    <property type="protein sequence ID" value="MQM09266.1"/>
    <property type="molecule type" value="Genomic_DNA"/>
</dbReference>
<organism evidence="3 4">
    <name type="scientific">Colocasia esculenta</name>
    <name type="common">Wild taro</name>
    <name type="synonym">Arum esculentum</name>
    <dbReference type="NCBI Taxonomy" id="4460"/>
    <lineage>
        <taxon>Eukaryota</taxon>
        <taxon>Viridiplantae</taxon>
        <taxon>Streptophyta</taxon>
        <taxon>Embryophyta</taxon>
        <taxon>Tracheophyta</taxon>
        <taxon>Spermatophyta</taxon>
        <taxon>Magnoliopsida</taxon>
        <taxon>Liliopsida</taxon>
        <taxon>Araceae</taxon>
        <taxon>Aroideae</taxon>
        <taxon>Colocasieae</taxon>
        <taxon>Colocasia</taxon>
    </lineage>
</organism>
<dbReference type="Gene3D" id="2.60.40.420">
    <property type="entry name" value="Cupredoxins - blue copper proteins"/>
    <property type="match status" value="1"/>
</dbReference>
<evidence type="ECO:0000256" key="1">
    <source>
        <dbReference type="SAM" id="MobiDB-lite"/>
    </source>
</evidence>
<reference evidence="3" key="1">
    <citation type="submission" date="2017-07" db="EMBL/GenBank/DDBJ databases">
        <title>Taro Niue Genome Assembly and Annotation.</title>
        <authorList>
            <person name="Atibalentja N."/>
            <person name="Keating K."/>
            <person name="Fields C.J."/>
        </authorList>
    </citation>
    <scope>NUCLEOTIDE SEQUENCE</scope>
    <source>
        <strain evidence="3">Niue_2</strain>
        <tissue evidence="3">Leaf</tissue>
    </source>
</reference>
<evidence type="ECO:0000313" key="4">
    <source>
        <dbReference type="Proteomes" id="UP000652761"/>
    </source>
</evidence>
<dbReference type="OrthoDB" id="2015260at2759"/>
<evidence type="ECO:0000313" key="3">
    <source>
        <dbReference type="EMBL" id="MQM09266.1"/>
    </source>
</evidence>
<dbReference type="InterPro" id="IPR008972">
    <property type="entry name" value="Cupredoxin"/>
</dbReference>
<feature type="signal peptide" evidence="2">
    <location>
        <begin position="1"/>
        <end position="27"/>
    </location>
</feature>
<comment type="caution">
    <text evidence="3">The sequence shown here is derived from an EMBL/GenBank/DDBJ whole genome shotgun (WGS) entry which is preliminary data.</text>
</comment>
<dbReference type="AlphaFoldDB" id="A0A843WNP6"/>
<evidence type="ECO:0000256" key="2">
    <source>
        <dbReference type="SAM" id="SignalP"/>
    </source>
</evidence>
<evidence type="ECO:0008006" key="5">
    <source>
        <dbReference type="Google" id="ProtNLM"/>
    </source>
</evidence>
<dbReference type="SUPFAM" id="SSF49503">
    <property type="entry name" value="Cupredoxins"/>
    <property type="match status" value="1"/>
</dbReference>